<comment type="caution">
    <text evidence="2">The sequence shown here is derived from an EMBL/GenBank/DDBJ whole genome shotgun (WGS) entry which is preliminary data.</text>
</comment>
<proteinExistence type="predicted"/>
<dbReference type="InterPro" id="IPR011335">
    <property type="entry name" value="Restrct_endonuc-II-like"/>
</dbReference>
<keyword evidence="3" id="KW-1185">Reference proteome</keyword>
<dbReference type="Proteomes" id="UP000676565">
    <property type="component" value="Unassembled WGS sequence"/>
</dbReference>
<evidence type="ECO:0000313" key="3">
    <source>
        <dbReference type="Proteomes" id="UP000676565"/>
    </source>
</evidence>
<dbReference type="CDD" id="cd01038">
    <property type="entry name" value="Endonuclease_DUF559"/>
    <property type="match status" value="1"/>
</dbReference>
<name>A0ABS5BKW3_9BACT</name>
<dbReference type="Pfam" id="PF04480">
    <property type="entry name" value="DUF559"/>
    <property type="match status" value="1"/>
</dbReference>
<evidence type="ECO:0000259" key="1">
    <source>
        <dbReference type="Pfam" id="PF04480"/>
    </source>
</evidence>
<reference evidence="2 3" key="1">
    <citation type="submission" date="2021-04" db="EMBL/GenBank/DDBJ databases">
        <authorList>
            <person name="Ivanova A."/>
        </authorList>
    </citation>
    <scope>NUCLEOTIDE SEQUENCE [LARGE SCALE GENOMIC DNA]</scope>
    <source>
        <strain evidence="2 3">G18</strain>
    </source>
</reference>
<dbReference type="PANTHER" id="PTHR38590">
    <property type="entry name" value="BLL0828 PROTEIN"/>
    <property type="match status" value="1"/>
</dbReference>
<dbReference type="InterPro" id="IPR007569">
    <property type="entry name" value="DUF559"/>
</dbReference>
<dbReference type="SUPFAM" id="SSF52980">
    <property type="entry name" value="Restriction endonuclease-like"/>
    <property type="match status" value="1"/>
</dbReference>
<dbReference type="RefSeq" id="WP_210652484.1">
    <property type="nucleotide sequence ID" value="NZ_JAGKQQ010000001.1"/>
</dbReference>
<protein>
    <submittedName>
        <fullName evidence="2">DUF559 domain-containing protein</fullName>
    </submittedName>
</protein>
<dbReference type="Gene3D" id="3.40.960.10">
    <property type="entry name" value="VSR Endonuclease"/>
    <property type="match status" value="1"/>
</dbReference>
<gene>
    <name evidence="2" type="ORF">J8F10_03430</name>
</gene>
<accession>A0ABS5BKW3</accession>
<dbReference type="InterPro" id="IPR047216">
    <property type="entry name" value="Endonuclease_DUF559_bact"/>
</dbReference>
<feature type="domain" description="DUF559" evidence="1">
    <location>
        <begin position="14"/>
        <end position="116"/>
    </location>
</feature>
<dbReference type="EMBL" id="JAGKQQ010000001">
    <property type="protein sequence ID" value="MBP3954348.1"/>
    <property type="molecule type" value="Genomic_DNA"/>
</dbReference>
<evidence type="ECO:0000313" key="2">
    <source>
        <dbReference type="EMBL" id="MBP3954348.1"/>
    </source>
</evidence>
<organism evidence="2 3">
    <name type="scientific">Gemmata palustris</name>
    <dbReference type="NCBI Taxonomy" id="2822762"/>
    <lineage>
        <taxon>Bacteria</taxon>
        <taxon>Pseudomonadati</taxon>
        <taxon>Planctomycetota</taxon>
        <taxon>Planctomycetia</taxon>
        <taxon>Gemmatales</taxon>
        <taxon>Gemmataceae</taxon>
        <taxon>Gemmata</taxon>
    </lineage>
</organism>
<sequence length="133" mass="15604">MNLATSTRIPLLYARARRLRGDMNSAERILWNELRNRRFARAKFRRQQPLDWYVADFFCAASRLVIELDGDSHMGKEDRDAVRQLYIESHGIRVIRFWNSEVYDELEWVLDCIALAIDQAASSSSQEVSLKPR</sequence>
<dbReference type="PANTHER" id="PTHR38590:SF1">
    <property type="entry name" value="BLL0828 PROTEIN"/>
    <property type="match status" value="1"/>
</dbReference>